<dbReference type="InterPro" id="IPR001878">
    <property type="entry name" value="Znf_CCHC"/>
</dbReference>
<evidence type="ECO:0000313" key="5">
    <source>
        <dbReference type="Proteomes" id="UP001141552"/>
    </source>
</evidence>
<dbReference type="InterPro" id="IPR025836">
    <property type="entry name" value="Zn_knuckle_CX2CX4HX4C"/>
</dbReference>
<feature type="region of interest" description="Disordered" evidence="2">
    <location>
        <begin position="159"/>
        <end position="229"/>
    </location>
</feature>
<dbReference type="GO" id="GO:0003676">
    <property type="term" value="F:nucleic acid binding"/>
    <property type="evidence" value="ECO:0007669"/>
    <property type="project" value="InterPro"/>
</dbReference>
<keyword evidence="5" id="KW-1185">Reference proteome</keyword>
<gene>
    <name evidence="4" type="ORF">Tsubulata_031093</name>
</gene>
<dbReference type="PROSITE" id="PS50158">
    <property type="entry name" value="ZF_CCHC"/>
    <property type="match status" value="1"/>
</dbReference>
<dbReference type="InterPro" id="IPR036875">
    <property type="entry name" value="Znf_CCHC_sf"/>
</dbReference>
<dbReference type="PANTHER" id="PTHR31286">
    <property type="entry name" value="GLYCINE-RICH CELL WALL STRUCTURAL PROTEIN 1.8-LIKE"/>
    <property type="match status" value="1"/>
</dbReference>
<keyword evidence="1" id="KW-0479">Metal-binding</keyword>
<feature type="compositionally biased region" description="Pro residues" evidence="2">
    <location>
        <begin position="210"/>
        <end position="229"/>
    </location>
</feature>
<evidence type="ECO:0000313" key="4">
    <source>
        <dbReference type="EMBL" id="KAJ4830930.1"/>
    </source>
</evidence>
<name>A0A9Q0FHR7_9ROSI</name>
<dbReference type="Proteomes" id="UP001141552">
    <property type="component" value="Unassembled WGS sequence"/>
</dbReference>
<organism evidence="4 5">
    <name type="scientific">Turnera subulata</name>
    <dbReference type="NCBI Taxonomy" id="218843"/>
    <lineage>
        <taxon>Eukaryota</taxon>
        <taxon>Viridiplantae</taxon>
        <taxon>Streptophyta</taxon>
        <taxon>Embryophyta</taxon>
        <taxon>Tracheophyta</taxon>
        <taxon>Spermatophyta</taxon>
        <taxon>Magnoliopsida</taxon>
        <taxon>eudicotyledons</taxon>
        <taxon>Gunneridae</taxon>
        <taxon>Pentapetalae</taxon>
        <taxon>rosids</taxon>
        <taxon>fabids</taxon>
        <taxon>Malpighiales</taxon>
        <taxon>Passifloraceae</taxon>
        <taxon>Turnera</taxon>
    </lineage>
</organism>
<dbReference type="PANTHER" id="PTHR31286:SF167">
    <property type="entry name" value="OS09G0268800 PROTEIN"/>
    <property type="match status" value="1"/>
</dbReference>
<dbReference type="Pfam" id="PF14392">
    <property type="entry name" value="zf-CCHC_4"/>
    <property type="match status" value="1"/>
</dbReference>
<reference evidence="4" key="2">
    <citation type="journal article" date="2023" name="Plants (Basel)">
        <title>Annotation of the Turnera subulata (Passifloraceae) Draft Genome Reveals the S-Locus Evolved after the Divergence of Turneroideae from Passifloroideae in a Stepwise Manner.</title>
        <authorList>
            <person name="Henning P.M."/>
            <person name="Roalson E.H."/>
            <person name="Mir W."/>
            <person name="McCubbin A.G."/>
            <person name="Shore J.S."/>
        </authorList>
    </citation>
    <scope>NUCLEOTIDE SEQUENCE</scope>
    <source>
        <strain evidence="4">F60SS</strain>
    </source>
</reference>
<keyword evidence="1" id="KW-0862">Zinc</keyword>
<sequence>MLAILKGEPWSFDKRLMVMKQVTGAEQLSTTPITDCAFRIKVYDIPFRLRADSFVAEVGNRLGSFIATDERGVIGWGSFLRIRVLIDVTQPLKKEVLCQVRDQPILSFRISYEKLPNFCYACGRIGHLVKECDEFSDIDSEEESELPFNETLRAAPKKPFSLSTRLPSPKKPPSGHSRQPKVLKHATVSPVVQDTLVQEVHGTLNLTPHTPQPVSSPPIPVPSTNSPPI</sequence>
<evidence type="ECO:0000256" key="1">
    <source>
        <dbReference type="PROSITE-ProRule" id="PRU00047"/>
    </source>
</evidence>
<accession>A0A9Q0FHR7</accession>
<dbReference type="AlphaFoldDB" id="A0A9Q0FHR7"/>
<feature type="domain" description="CCHC-type" evidence="3">
    <location>
        <begin position="119"/>
        <end position="134"/>
    </location>
</feature>
<comment type="caution">
    <text evidence="4">The sequence shown here is derived from an EMBL/GenBank/DDBJ whole genome shotgun (WGS) entry which is preliminary data.</text>
</comment>
<evidence type="ECO:0000256" key="2">
    <source>
        <dbReference type="SAM" id="MobiDB-lite"/>
    </source>
</evidence>
<dbReference type="SUPFAM" id="SSF57756">
    <property type="entry name" value="Retrovirus zinc finger-like domains"/>
    <property type="match status" value="1"/>
</dbReference>
<evidence type="ECO:0000259" key="3">
    <source>
        <dbReference type="PROSITE" id="PS50158"/>
    </source>
</evidence>
<dbReference type="InterPro" id="IPR040256">
    <property type="entry name" value="At4g02000-like"/>
</dbReference>
<reference evidence="4" key="1">
    <citation type="submission" date="2022-02" db="EMBL/GenBank/DDBJ databases">
        <authorList>
            <person name="Henning P.M."/>
            <person name="McCubbin A.G."/>
            <person name="Shore J.S."/>
        </authorList>
    </citation>
    <scope>NUCLEOTIDE SEQUENCE</scope>
    <source>
        <strain evidence="4">F60SS</strain>
        <tissue evidence="4">Leaves</tissue>
    </source>
</reference>
<protein>
    <recommendedName>
        <fullName evidence="3">CCHC-type domain-containing protein</fullName>
    </recommendedName>
</protein>
<proteinExistence type="predicted"/>
<dbReference type="OrthoDB" id="1707487at2759"/>
<dbReference type="GO" id="GO:0008270">
    <property type="term" value="F:zinc ion binding"/>
    <property type="evidence" value="ECO:0007669"/>
    <property type="project" value="UniProtKB-KW"/>
</dbReference>
<dbReference type="EMBL" id="JAKUCV010005493">
    <property type="protein sequence ID" value="KAJ4830930.1"/>
    <property type="molecule type" value="Genomic_DNA"/>
</dbReference>
<keyword evidence="1" id="KW-0863">Zinc-finger</keyword>